<dbReference type="EMBL" id="QOVI01000005">
    <property type="protein sequence ID" value="RXG13278.1"/>
    <property type="molecule type" value="Genomic_DNA"/>
</dbReference>
<dbReference type="RefSeq" id="WP_128762051.1">
    <property type="nucleotide sequence ID" value="NZ_QOVI01000005.1"/>
</dbReference>
<keyword evidence="2" id="KW-1185">Reference proteome</keyword>
<evidence type="ECO:0000313" key="2">
    <source>
        <dbReference type="Proteomes" id="UP000289821"/>
    </source>
</evidence>
<proteinExistence type="predicted"/>
<gene>
    <name evidence="1" type="ORF">DSM04_105256</name>
</gene>
<dbReference type="Proteomes" id="UP000289821">
    <property type="component" value="Unassembled WGS sequence"/>
</dbReference>
<dbReference type="AlphaFoldDB" id="A0A4Q0NTU1"/>
<organism evidence="1 2">
    <name type="scientific">Leeuwenhoekiella aestuarii</name>
    <dbReference type="NCBI Taxonomy" id="2249426"/>
    <lineage>
        <taxon>Bacteria</taxon>
        <taxon>Pseudomonadati</taxon>
        <taxon>Bacteroidota</taxon>
        <taxon>Flavobacteriia</taxon>
        <taxon>Flavobacteriales</taxon>
        <taxon>Flavobacteriaceae</taxon>
        <taxon>Leeuwenhoekiella</taxon>
    </lineage>
</organism>
<comment type="caution">
    <text evidence="1">The sequence shown here is derived from an EMBL/GenBank/DDBJ whole genome shotgun (WGS) entry which is preliminary data.</text>
</comment>
<name>A0A4Q0NTU1_9FLAO</name>
<evidence type="ECO:0000313" key="1">
    <source>
        <dbReference type="EMBL" id="RXG13278.1"/>
    </source>
</evidence>
<accession>A0A4Q0NTU1</accession>
<protein>
    <submittedName>
        <fullName evidence="1">Uncharacterized protein</fullName>
    </submittedName>
</protein>
<reference evidence="1 2" key="1">
    <citation type="submission" date="2018-07" db="EMBL/GenBank/DDBJ databases">
        <title>Leeuwenhoekiella genomics.</title>
        <authorList>
            <person name="Tahon G."/>
            <person name="Willems A."/>
        </authorList>
    </citation>
    <scope>NUCLEOTIDE SEQUENCE [LARGE SCALE GENOMIC DNA]</scope>
    <source>
        <strain evidence="1 2">R-50232</strain>
    </source>
</reference>
<sequence length="145" mass="16740">MESFSINTRDALLLETIADQLARDQSDYFDRHKRSLYLYESYLFEKLFKLKRASHMVIAGILKDNRSKNLNANGQASGVREQAACTTYQGLCIKKYENQKLQVLSHYVSQLEDRALQKALYAQLSGINQFVKGIETYQVSKNYVE</sequence>